<feature type="transmembrane region" description="Helical" evidence="8">
    <location>
        <begin position="327"/>
        <end position="347"/>
    </location>
</feature>
<protein>
    <submittedName>
        <fullName evidence="10">MFS family permease</fullName>
    </submittedName>
</protein>
<feature type="transmembrane region" description="Helical" evidence="8">
    <location>
        <begin position="153"/>
        <end position="177"/>
    </location>
</feature>
<gene>
    <name evidence="10" type="ORF">FHR84_004317</name>
</gene>
<feature type="transmembrane region" description="Helical" evidence="8">
    <location>
        <begin position="94"/>
        <end position="117"/>
    </location>
</feature>
<feature type="transmembrane region" description="Helical" evidence="8">
    <location>
        <begin position="123"/>
        <end position="141"/>
    </location>
</feature>
<keyword evidence="6 8" id="KW-0472">Membrane</keyword>
<dbReference type="InterPro" id="IPR036259">
    <property type="entry name" value="MFS_trans_sf"/>
</dbReference>
<dbReference type="PANTHER" id="PTHR23517:SF13">
    <property type="entry name" value="MAJOR FACILITATOR SUPERFAMILY MFS_1"/>
    <property type="match status" value="1"/>
</dbReference>
<evidence type="ECO:0000256" key="2">
    <source>
        <dbReference type="ARBA" id="ARBA00022448"/>
    </source>
</evidence>
<dbReference type="Gene3D" id="1.20.1250.20">
    <property type="entry name" value="MFS general substrate transporter like domains"/>
    <property type="match status" value="1"/>
</dbReference>
<organism evidence="10 11">
    <name type="scientific">Actinopolyspora biskrensis</name>
    <dbReference type="NCBI Taxonomy" id="1470178"/>
    <lineage>
        <taxon>Bacteria</taxon>
        <taxon>Bacillati</taxon>
        <taxon>Actinomycetota</taxon>
        <taxon>Actinomycetes</taxon>
        <taxon>Actinopolysporales</taxon>
        <taxon>Actinopolysporaceae</taxon>
        <taxon>Actinopolyspora</taxon>
    </lineage>
</organism>
<evidence type="ECO:0000256" key="1">
    <source>
        <dbReference type="ARBA" id="ARBA00004651"/>
    </source>
</evidence>
<keyword evidence="3" id="KW-1003">Cell membrane</keyword>
<feature type="transmembrane region" description="Helical" evidence="8">
    <location>
        <begin position="183"/>
        <end position="202"/>
    </location>
</feature>
<evidence type="ECO:0000259" key="9">
    <source>
        <dbReference type="PROSITE" id="PS50850"/>
    </source>
</evidence>
<comment type="subcellular location">
    <subcellularLocation>
        <location evidence="1">Cell membrane</location>
        <topology evidence="1">Multi-pass membrane protein</topology>
    </subcellularLocation>
</comment>
<dbReference type="AlphaFoldDB" id="A0A852Z6G0"/>
<proteinExistence type="predicted"/>
<feature type="transmembrane region" description="Helical" evidence="8">
    <location>
        <begin position="231"/>
        <end position="253"/>
    </location>
</feature>
<dbReference type="PANTHER" id="PTHR23517">
    <property type="entry name" value="RESISTANCE PROTEIN MDTM, PUTATIVE-RELATED-RELATED"/>
    <property type="match status" value="1"/>
</dbReference>
<dbReference type="GO" id="GO:0022857">
    <property type="term" value="F:transmembrane transporter activity"/>
    <property type="evidence" value="ECO:0007669"/>
    <property type="project" value="InterPro"/>
</dbReference>
<comment type="caution">
    <text evidence="10">The sequence shown here is derived from an EMBL/GenBank/DDBJ whole genome shotgun (WGS) entry which is preliminary data.</text>
</comment>
<evidence type="ECO:0000256" key="4">
    <source>
        <dbReference type="ARBA" id="ARBA00022692"/>
    </source>
</evidence>
<evidence type="ECO:0000313" key="10">
    <source>
        <dbReference type="EMBL" id="NYH80945.1"/>
    </source>
</evidence>
<keyword evidence="4 8" id="KW-0812">Transmembrane</keyword>
<evidence type="ECO:0000256" key="6">
    <source>
        <dbReference type="ARBA" id="ARBA00023136"/>
    </source>
</evidence>
<evidence type="ECO:0000313" key="11">
    <source>
        <dbReference type="Proteomes" id="UP000548304"/>
    </source>
</evidence>
<accession>A0A852Z6G0</accession>
<dbReference type="Proteomes" id="UP000548304">
    <property type="component" value="Unassembled WGS sequence"/>
</dbReference>
<dbReference type="InterPro" id="IPR011701">
    <property type="entry name" value="MFS"/>
</dbReference>
<evidence type="ECO:0000256" key="8">
    <source>
        <dbReference type="SAM" id="Phobius"/>
    </source>
</evidence>
<feature type="region of interest" description="Disordered" evidence="7">
    <location>
        <begin position="1"/>
        <end position="21"/>
    </location>
</feature>
<feature type="transmembrane region" description="Helical" evidence="8">
    <location>
        <begin position="59"/>
        <end position="82"/>
    </location>
</feature>
<keyword evidence="2" id="KW-0813">Transport</keyword>
<dbReference type="RefSeq" id="WP_179537248.1">
    <property type="nucleotide sequence ID" value="NZ_JACBYW010000010.1"/>
</dbReference>
<dbReference type="SUPFAM" id="SSF103473">
    <property type="entry name" value="MFS general substrate transporter"/>
    <property type="match status" value="1"/>
</dbReference>
<sequence>MRSGPDVETTPPPPTRPARGRTLSRRGSFALAGSVLAVFLMASTAPSPMYAIYQREWHFSSTVLTVVFAVYMVGILAALLLFGSLSDHLGRRPVLLGSIALETISLLVLALAPGVGWLCVGRVLQGLATGAVTSAVSATLLDFQPRGSGRGPLVNGVAAAGGMAVGSVLAGALVQFAPAPTELSYLVLIAALVLLFLGVLAMPEPVTERRAELKRVLRPQRPTVPEGRGRTFALLATTMLSAWTIGGMFMSLGPSVASGLVESNSHFVGGLTVTVLAGVGSIAQVLASGWHGTRAVRLAVPLLLIGLAAVAVAVVAGSAALLFSGSVVLGAGWGLMFAGGFRMLSALATPEQRAGTSAMIYVVAYLSAGGSSILLGYLTTLFGLHNATIVFAAAAGAFAALAGIGSGRQRG</sequence>
<evidence type="ECO:0000256" key="5">
    <source>
        <dbReference type="ARBA" id="ARBA00022989"/>
    </source>
</evidence>
<reference evidence="10 11" key="1">
    <citation type="submission" date="2020-07" db="EMBL/GenBank/DDBJ databases">
        <title>Genomic Encyclopedia of Type Strains, Phase III (KMG-III): the genomes of soil and plant-associated and newly described type strains.</title>
        <authorList>
            <person name="Whitman W."/>
        </authorList>
    </citation>
    <scope>NUCLEOTIDE SEQUENCE [LARGE SCALE GENOMIC DNA]</scope>
    <source>
        <strain evidence="10 11">CECT 8576</strain>
    </source>
</reference>
<dbReference type="InterPro" id="IPR020846">
    <property type="entry name" value="MFS_dom"/>
</dbReference>
<evidence type="ECO:0000256" key="7">
    <source>
        <dbReference type="SAM" id="MobiDB-lite"/>
    </source>
</evidence>
<feature type="transmembrane region" description="Helical" evidence="8">
    <location>
        <begin position="29"/>
        <end position="53"/>
    </location>
</feature>
<dbReference type="InterPro" id="IPR050171">
    <property type="entry name" value="MFS_Transporters"/>
</dbReference>
<feature type="transmembrane region" description="Helical" evidence="8">
    <location>
        <begin position="359"/>
        <end position="378"/>
    </location>
</feature>
<dbReference type="Pfam" id="PF07690">
    <property type="entry name" value="MFS_1"/>
    <property type="match status" value="1"/>
</dbReference>
<name>A0A852Z6G0_9ACTN</name>
<keyword evidence="11" id="KW-1185">Reference proteome</keyword>
<dbReference type="EMBL" id="JACBYW010000010">
    <property type="protein sequence ID" value="NYH80945.1"/>
    <property type="molecule type" value="Genomic_DNA"/>
</dbReference>
<dbReference type="GO" id="GO:0005886">
    <property type="term" value="C:plasma membrane"/>
    <property type="evidence" value="ECO:0007669"/>
    <property type="project" value="UniProtKB-SubCell"/>
</dbReference>
<keyword evidence="5 8" id="KW-1133">Transmembrane helix</keyword>
<evidence type="ECO:0000256" key="3">
    <source>
        <dbReference type="ARBA" id="ARBA00022475"/>
    </source>
</evidence>
<dbReference type="PROSITE" id="PS50850">
    <property type="entry name" value="MFS"/>
    <property type="match status" value="1"/>
</dbReference>
<feature type="transmembrane region" description="Helical" evidence="8">
    <location>
        <begin position="384"/>
        <end position="404"/>
    </location>
</feature>
<feature type="domain" description="Major facilitator superfamily (MFS) profile" evidence="9">
    <location>
        <begin position="26"/>
        <end position="410"/>
    </location>
</feature>
<feature type="transmembrane region" description="Helical" evidence="8">
    <location>
        <begin position="298"/>
        <end position="321"/>
    </location>
</feature>
<feature type="transmembrane region" description="Helical" evidence="8">
    <location>
        <begin position="265"/>
        <end position="286"/>
    </location>
</feature>